<name>A0A8X6L846_TRICU</name>
<organism evidence="1 2">
    <name type="scientific">Trichonephila clavata</name>
    <name type="common">Joro spider</name>
    <name type="synonym">Nephila clavata</name>
    <dbReference type="NCBI Taxonomy" id="2740835"/>
    <lineage>
        <taxon>Eukaryota</taxon>
        <taxon>Metazoa</taxon>
        <taxon>Ecdysozoa</taxon>
        <taxon>Arthropoda</taxon>
        <taxon>Chelicerata</taxon>
        <taxon>Arachnida</taxon>
        <taxon>Araneae</taxon>
        <taxon>Araneomorphae</taxon>
        <taxon>Entelegynae</taxon>
        <taxon>Araneoidea</taxon>
        <taxon>Nephilidae</taxon>
        <taxon>Trichonephila</taxon>
    </lineage>
</organism>
<evidence type="ECO:0000313" key="2">
    <source>
        <dbReference type="Proteomes" id="UP000887116"/>
    </source>
</evidence>
<keyword evidence="2" id="KW-1185">Reference proteome</keyword>
<dbReference type="EMBL" id="BMAO01014815">
    <property type="protein sequence ID" value="GFQ97323.1"/>
    <property type="molecule type" value="Genomic_DNA"/>
</dbReference>
<protein>
    <submittedName>
        <fullName evidence="1">Uncharacterized protein</fullName>
    </submittedName>
</protein>
<evidence type="ECO:0000313" key="1">
    <source>
        <dbReference type="EMBL" id="GFQ97323.1"/>
    </source>
</evidence>
<sequence>MKKASVYKGNKKTQTSKQFNMKLDQGDDINKPHLLSDSDCVVESQAEYIENLQQQIFVLENEVAYLYPFIVCFYYIEL</sequence>
<comment type="caution">
    <text evidence="1">The sequence shown here is derived from an EMBL/GenBank/DDBJ whole genome shotgun (WGS) entry which is preliminary data.</text>
</comment>
<accession>A0A8X6L846</accession>
<reference evidence="1" key="1">
    <citation type="submission" date="2020-07" db="EMBL/GenBank/DDBJ databases">
        <title>Multicomponent nature underlies the extraordinary mechanical properties of spider dragline silk.</title>
        <authorList>
            <person name="Kono N."/>
            <person name="Nakamura H."/>
            <person name="Mori M."/>
            <person name="Yoshida Y."/>
            <person name="Ohtoshi R."/>
            <person name="Malay A.D."/>
            <person name="Moran D.A.P."/>
            <person name="Tomita M."/>
            <person name="Numata K."/>
            <person name="Arakawa K."/>
        </authorList>
    </citation>
    <scope>NUCLEOTIDE SEQUENCE</scope>
</reference>
<dbReference type="Proteomes" id="UP000887116">
    <property type="component" value="Unassembled WGS sequence"/>
</dbReference>
<dbReference type="OrthoDB" id="6429413at2759"/>
<gene>
    <name evidence="1" type="primary">AVEN_257191_1</name>
    <name evidence="1" type="ORF">TNCT_509181</name>
</gene>
<proteinExistence type="predicted"/>
<dbReference type="AlphaFoldDB" id="A0A8X6L846"/>